<evidence type="ECO:0000313" key="2">
    <source>
        <dbReference type="Proteomes" id="UP001485043"/>
    </source>
</evidence>
<sequence>MHTGLHQNLQALGLWPHHQWLNAAFCGCCVGLYHHGDQLSPAYRVCSLPFDSMAAALISSSRFHQIRPALS</sequence>
<evidence type="ECO:0000313" key="1">
    <source>
        <dbReference type="EMBL" id="KAK9843577.1"/>
    </source>
</evidence>
<protein>
    <submittedName>
        <fullName evidence="1">Uncharacterized protein</fullName>
    </submittedName>
</protein>
<comment type="caution">
    <text evidence="1">The sequence shown here is derived from an EMBL/GenBank/DDBJ whole genome shotgun (WGS) entry which is preliminary data.</text>
</comment>
<accession>A0AAW1SCM9</accession>
<name>A0AAW1SCM9_9CHLO</name>
<gene>
    <name evidence="1" type="ORF">WJX84_005709</name>
</gene>
<dbReference type="AlphaFoldDB" id="A0AAW1SCM9"/>
<organism evidence="1 2">
    <name type="scientific">Apatococcus fuscideae</name>
    <dbReference type="NCBI Taxonomy" id="2026836"/>
    <lineage>
        <taxon>Eukaryota</taxon>
        <taxon>Viridiplantae</taxon>
        <taxon>Chlorophyta</taxon>
        <taxon>core chlorophytes</taxon>
        <taxon>Trebouxiophyceae</taxon>
        <taxon>Chlorellales</taxon>
        <taxon>Chlorellaceae</taxon>
        <taxon>Apatococcus</taxon>
    </lineage>
</organism>
<dbReference type="Proteomes" id="UP001485043">
    <property type="component" value="Unassembled WGS sequence"/>
</dbReference>
<keyword evidence="2" id="KW-1185">Reference proteome</keyword>
<dbReference type="EMBL" id="JALJOV010001687">
    <property type="protein sequence ID" value="KAK9843577.1"/>
    <property type="molecule type" value="Genomic_DNA"/>
</dbReference>
<reference evidence="1 2" key="1">
    <citation type="journal article" date="2024" name="Nat. Commun.">
        <title>Phylogenomics reveals the evolutionary origins of lichenization in chlorophyte algae.</title>
        <authorList>
            <person name="Puginier C."/>
            <person name="Libourel C."/>
            <person name="Otte J."/>
            <person name="Skaloud P."/>
            <person name="Haon M."/>
            <person name="Grisel S."/>
            <person name="Petersen M."/>
            <person name="Berrin J.G."/>
            <person name="Delaux P.M."/>
            <person name="Dal Grande F."/>
            <person name="Keller J."/>
        </authorList>
    </citation>
    <scope>NUCLEOTIDE SEQUENCE [LARGE SCALE GENOMIC DNA]</scope>
    <source>
        <strain evidence="1 2">SAG 2523</strain>
    </source>
</reference>
<proteinExistence type="predicted"/>